<feature type="transmembrane region" description="Helical" evidence="6">
    <location>
        <begin position="67"/>
        <end position="86"/>
    </location>
</feature>
<evidence type="ECO:0000256" key="3">
    <source>
        <dbReference type="ARBA" id="ARBA00022692"/>
    </source>
</evidence>
<evidence type="ECO:0000256" key="1">
    <source>
        <dbReference type="ARBA" id="ARBA00004141"/>
    </source>
</evidence>
<dbReference type="EMBL" id="LN890655">
    <property type="protein sequence ID" value="CUS04846.2"/>
    <property type="molecule type" value="Genomic_DNA"/>
</dbReference>
<dbReference type="KEGG" id="pbf:CFX0092_A2968"/>
<feature type="transmembrane region" description="Helical" evidence="6">
    <location>
        <begin position="21"/>
        <end position="37"/>
    </location>
</feature>
<keyword evidence="8" id="KW-1185">Reference proteome</keyword>
<dbReference type="OrthoDB" id="166227at2"/>
<name>A0A160T468_9CHLR</name>
<organism evidence="7 8">
    <name type="scientific">Candidatus Promineifilum breve</name>
    <dbReference type="NCBI Taxonomy" id="1806508"/>
    <lineage>
        <taxon>Bacteria</taxon>
        <taxon>Bacillati</taxon>
        <taxon>Chloroflexota</taxon>
        <taxon>Ardenticatenia</taxon>
        <taxon>Candidatus Promineifilales</taxon>
        <taxon>Candidatus Promineifilaceae</taxon>
        <taxon>Candidatus Promineifilum</taxon>
    </lineage>
</organism>
<evidence type="ECO:0000313" key="8">
    <source>
        <dbReference type="Proteomes" id="UP000215027"/>
    </source>
</evidence>
<feature type="transmembrane region" description="Helical" evidence="6">
    <location>
        <begin position="238"/>
        <end position="260"/>
    </location>
</feature>
<evidence type="ECO:0000256" key="6">
    <source>
        <dbReference type="SAM" id="Phobius"/>
    </source>
</evidence>
<reference evidence="7" key="1">
    <citation type="submission" date="2016-01" db="EMBL/GenBank/DDBJ databases">
        <authorList>
            <person name="Mcilroy J.S."/>
            <person name="Karst M S."/>
            <person name="Albertsen M."/>
        </authorList>
    </citation>
    <scope>NUCLEOTIDE SEQUENCE</scope>
    <source>
        <strain evidence="7">Cfx-K</strain>
    </source>
</reference>
<feature type="transmembrane region" description="Helical" evidence="6">
    <location>
        <begin position="106"/>
        <end position="128"/>
    </location>
</feature>
<gene>
    <name evidence="7" type="ORF">CFX0092_A2968</name>
</gene>
<keyword evidence="3 6" id="KW-0812">Transmembrane</keyword>
<dbReference type="GO" id="GO:0005886">
    <property type="term" value="C:plasma membrane"/>
    <property type="evidence" value="ECO:0007669"/>
    <property type="project" value="UniProtKB-ARBA"/>
</dbReference>
<dbReference type="Proteomes" id="UP000215027">
    <property type="component" value="Chromosome I"/>
</dbReference>
<proteinExistence type="predicted"/>
<dbReference type="PANTHER" id="PTHR34857:SF2">
    <property type="entry name" value="SLL0384 PROTEIN"/>
    <property type="match status" value="1"/>
</dbReference>
<feature type="transmembrane region" description="Helical" evidence="6">
    <location>
        <begin position="43"/>
        <end position="60"/>
    </location>
</feature>
<dbReference type="CDD" id="cd16914">
    <property type="entry name" value="EcfT"/>
    <property type="match status" value="1"/>
</dbReference>
<dbReference type="RefSeq" id="WP_095044128.1">
    <property type="nucleotide sequence ID" value="NZ_LN890655.1"/>
</dbReference>
<dbReference type="Pfam" id="PF02361">
    <property type="entry name" value="CbiQ"/>
    <property type="match status" value="1"/>
</dbReference>
<dbReference type="AlphaFoldDB" id="A0A160T468"/>
<evidence type="ECO:0000256" key="4">
    <source>
        <dbReference type="ARBA" id="ARBA00022989"/>
    </source>
</evidence>
<keyword evidence="2" id="KW-1003">Cell membrane</keyword>
<evidence type="ECO:0000256" key="5">
    <source>
        <dbReference type="ARBA" id="ARBA00023136"/>
    </source>
</evidence>
<keyword evidence="4 6" id="KW-1133">Transmembrane helix</keyword>
<sequence length="265" mass="29034">MSKAFSLYVPRESGMHRLHPLTKLVLVIFCLVLGLFLPGVWLTYAAFALLLLPLAAWAGIVPQFLKAVFKTALPIVISLFLVQGLFWPNGTPIFTLGPLSLKQEGVAFATRSAGRFIMIVGSFLLLTFTTRPDGLMLALTQRGVPNSIAYVILATMQIVPRFQAKANTILDAQRSRGLETEGNLLVRLRALLPLIQPLLLGSIVDIEERAIALEVRAFGRGGPKTSLLVLHDTGGQRLLRWLLILAALAVIGWRLTLWLAPRLAA</sequence>
<dbReference type="InterPro" id="IPR003339">
    <property type="entry name" value="ABC/ECF_trnsptr_transmembrane"/>
</dbReference>
<accession>A0A160T468</accession>
<keyword evidence="5 6" id="KW-0472">Membrane</keyword>
<evidence type="ECO:0000313" key="7">
    <source>
        <dbReference type="EMBL" id="CUS04846.2"/>
    </source>
</evidence>
<comment type="subcellular location">
    <subcellularLocation>
        <location evidence="1">Membrane</location>
        <topology evidence="1">Multi-pass membrane protein</topology>
    </subcellularLocation>
</comment>
<dbReference type="InterPro" id="IPR051611">
    <property type="entry name" value="ECF_transporter_component"/>
</dbReference>
<dbReference type="PANTHER" id="PTHR34857">
    <property type="entry name" value="SLL0384 PROTEIN"/>
    <property type="match status" value="1"/>
</dbReference>
<evidence type="ECO:0000256" key="2">
    <source>
        <dbReference type="ARBA" id="ARBA00022475"/>
    </source>
</evidence>
<protein>
    <submittedName>
        <fullName evidence="7">Cobalt transport protein</fullName>
    </submittedName>
</protein>